<evidence type="ECO:0000256" key="10">
    <source>
        <dbReference type="HAMAP-Rule" id="MF_02019"/>
    </source>
</evidence>
<dbReference type="Gene3D" id="3.40.1190.10">
    <property type="entry name" value="Mur-like, catalytic domain"/>
    <property type="match status" value="1"/>
</dbReference>
<reference evidence="15" key="1">
    <citation type="journal article" date="2014" name="Int. J. Syst. Evol. Microbiol.">
        <title>Complete genome sequence of Corynebacterium casei LMG S-19264T (=DSM 44701T), isolated from a smear-ripened cheese.</title>
        <authorList>
            <consortium name="US DOE Joint Genome Institute (JGI-PGF)"/>
            <person name="Walter F."/>
            <person name="Albersmeier A."/>
            <person name="Kalinowski J."/>
            <person name="Ruckert C."/>
        </authorList>
    </citation>
    <scope>NUCLEOTIDE SEQUENCE</scope>
    <source>
        <strain evidence="15">KCTC 22169</strain>
    </source>
</reference>
<dbReference type="SUPFAM" id="SSF53623">
    <property type="entry name" value="MurD-like peptide ligases, catalytic domain"/>
    <property type="match status" value="1"/>
</dbReference>
<comment type="catalytic activity">
    <reaction evidence="10 11">
        <text>D-alanyl-D-alanine + UDP-N-acetyl-alpha-D-muramoyl-L-alanyl-gamma-D-glutamyl-meso-2,6-diaminopimelate + ATP = UDP-N-acetyl-alpha-D-muramoyl-L-alanyl-gamma-D-glutamyl-meso-2,6-diaminopimeloyl-D-alanyl-D-alanine + ADP + phosphate + H(+)</text>
        <dbReference type="Rhea" id="RHEA:28374"/>
        <dbReference type="ChEBI" id="CHEBI:15378"/>
        <dbReference type="ChEBI" id="CHEBI:30616"/>
        <dbReference type="ChEBI" id="CHEBI:43474"/>
        <dbReference type="ChEBI" id="CHEBI:57822"/>
        <dbReference type="ChEBI" id="CHEBI:61386"/>
        <dbReference type="ChEBI" id="CHEBI:83905"/>
        <dbReference type="ChEBI" id="CHEBI:456216"/>
        <dbReference type="EC" id="6.3.2.10"/>
    </reaction>
</comment>
<comment type="similarity">
    <text evidence="10">Belongs to the MurCDEF family. MurF subfamily.</text>
</comment>
<dbReference type="HAMAP" id="MF_02019">
    <property type="entry name" value="MurF"/>
    <property type="match status" value="1"/>
</dbReference>
<dbReference type="NCBIfam" id="TIGR01143">
    <property type="entry name" value="murF"/>
    <property type="match status" value="1"/>
</dbReference>
<dbReference type="GO" id="GO:0047480">
    <property type="term" value="F:UDP-N-acetylmuramoyl-tripeptide-D-alanyl-D-alanine ligase activity"/>
    <property type="evidence" value="ECO:0007669"/>
    <property type="project" value="UniProtKB-UniRule"/>
</dbReference>
<name>A0A918K4Z6_9GAMM</name>
<comment type="function">
    <text evidence="10 11">Involved in cell wall formation. Catalyzes the final step in the synthesis of UDP-N-acetylmuramoyl-pentapeptide, the precursor of murein.</text>
</comment>
<dbReference type="InterPro" id="IPR036565">
    <property type="entry name" value="Mur-like_cat_sf"/>
</dbReference>
<dbReference type="GO" id="GO:0071555">
    <property type="term" value="P:cell wall organization"/>
    <property type="evidence" value="ECO:0007669"/>
    <property type="project" value="UniProtKB-KW"/>
</dbReference>
<keyword evidence="9 10" id="KW-0961">Cell wall biogenesis/degradation</keyword>
<feature type="binding site" evidence="10">
    <location>
        <begin position="109"/>
        <end position="115"/>
    </location>
    <ligand>
        <name>ATP</name>
        <dbReference type="ChEBI" id="CHEBI:30616"/>
    </ligand>
</feature>
<dbReference type="InterPro" id="IPR051046">
    <property type="entry name" value="MurCDEF_CellWall_CoF430Synth"/>
</dbReference>
<feature type="domain" description="Mur ligase N-terminal catalytic" evidence="12">
    <location>
        <begin position="26"/>
        <end position="72"/>
    </location>
</feature>
<reference evidence="15" key="2">
    <citation type="submission" date="2020-09" db="EMBL/GenBank/DDBJ databases">
        <authorList>
            <person name="Sun Q."/>
            <person name="Kim S."/>
        </authorList>
    </citation>
    <scope>NUCLEOTIDE SEQUENCE</scope>
    <source>
        <strain evidence="15">KCTC 22169</strain>
    </source>
</reference>
<dbReference type="InterPro" id="IPR013221">
    <property type="entry name" value="Mur_ligase_cen"/>
</dbReference>
<evidence type="ECO:0000259" key="13">
    <source>
        <dbReference type="Pfam" id="PF02875"/>
    </source>
</evidence>
<dbReference type="InterPro" id="IPR036615">
    <property type="entry name" value="Mur_ligase_C_dom_sf"/>
</dbReference>
<dbReference type="PANTHER" id="PTHR43024">
    <property type="entry name" value="UDP-N-ACETYLMURAMOYL-TRIPEPTIDE--D-ALANYL-D-ALANINE LIGASE"/>
    <property type="match status" value="1"/>
</dbReference>
<evidence type="ECO:0000256" key="11">
    <source>
        <dbReference type="RuleBase" id="RU004136"/>
    </source>
</evidence>
<gene>
    <name evidence="10 15" type="primary">murF</name>
    <name evidence="15" type="ORF">GCM10007392_12230</name>
</gene>
<evidence type="ECO:0000256" key="3">
    <source>
        <dbReference type="ARBA" id="ARBA00022618"/>
    </source>
</evidence>
<keyword evidence="5 10" id="KW-0067">ATP-binding</keyword>
<accession>A0A918K4Z6</accession>
<protein>
    <recommendedName>
        <fullName evidence="10 11">UDP-N-acetylmuramoyl-tripeptide--D-alanyl-D-alanine ligase</fullName>
        <ecNumber evidence="10 11">6.3.2.10</ecNumber>
    </recommendedName>
    <alternativeName>
        <fullName evidence="10">D-alanyl-D-alanine-adding enzyme</fullName>
    </alternativeName>
</protein>
<dbReference type="InterPro" id="IPR035911">
    <property type="entry name" value="MurE/MurF_N"/>
</dbReference>
<sequence length="447" mass="47600">MWSDPTLSQWARACGGELQGEDQVIGTVSTDSRTVETGDVYVALKGDYFDGHNYAATALHKGASALVVEQPQADCPISQVIVPDGRQSLGHLAGLLRQAFQGQVVALTGSAGKTSTRAMLQHIFGQQPGLLATEGNFNNDIGVPKTWFRLTDRHQRVLLELGANAVGEIAWTAGFSRPHISLLLNASEAHAGGFGGLEKVREAKGEILEATDREGGCVLNRDDPAYQAWLKRAGDRRIISFGQHSRADVCLIEFQPTNAGSAFSLSLPDGDISVEWPMLGRHMALNAAAAAATAWLAGVSPLDIAEGLSRMKPQPGRLEPMAGQHGGLLIHDAYNAAPAAVKAAIDVLAEQGDDTLLILADMGELGDLAESLHREVGQYARGRIGDLWTVGTLSRHTADAFGGRHFDTLETVLAALPSRLTETTAVLVKGSRSAGMERVVETLKRKP</sequence>
<dbReference type="GO" id="GO:0051301">
    <property type="term" value="P:cell division"/>
    <property type="evidence" value="ECO:0007669"/>
    <property type="project" value="UniProtKB-KW"/>
</dbReference>
<feature type="domain" description="Mur ligase C-terminal" evidence="13">
    <location>
        <begin position="316"/>
        <end position="432"/>
    </location>
</feature>
<dbReference type="GO" id="GO:0008360">
    <property type="term" value="P:regulation of cell shape"/>
    <property type="evidence" value="ECO:0007669"/>
    <property type="project" value="UniProtKB-KW"/>
</dbReference>
<dbReference type="GO" id="GO:0005737">
    <property type="term" value="C:cytoplasm"/>
    <property type="evidence" value="ECO:0007669"/>
    <property type="project" value="UniProtKB-SubCell"/>
</dbReference>
<dbReference type="InterPro" id="IPR000713">
    <property type="entry name" value="Mur_ligase_N"/>
</dbReference>
<evidence type="ECO:0000259" key="12">
    <source>
        <dbReference type="Pfam" id="PF01225"/>
    </source>
</evidence>
<dbReference type="Pfam" id="PF02875">
    <property type="entry name" value="Mur_ligase_C"/>
    <property type="match status" value="1"/>
</dbReference>
<keyword evidence="7 10" id="KW-0573">Peptidoglycan synthesis</keyword>
<evidence type="ECO:0000256" key="1">
    <source>
        <dbReference type="ARBA" id="ARBA00022490"/>
    </source>
</evidence>
<dbReference type="Pfam" id="PF01225">
    <property type="entry name" value="Mur_ligase"/>
    <property type="match status" value="1"/>
</dbReference>
<dbReference type="GO" id="GO:0009252">
    <property type="term" value="P:peptidoglycan biosynthetic process"/>
    <property type="evidence" value="ECO:0007669"/>
    <property type="project" value="UniProtKB-UniRule"/>
</dbReference>
<keyword evidence="8 10" id="KW-0131">Cell cycle</keyword>
<proteinExistence type="inferred from homology"/>
<comment type="subcellular location">
    <subcellularLocation>
        <location evidence="10 11">Cytoplasm</location>
    </subcellularLocation>
</comment>
<keyword evidence="6 10" id="KW-0133">Cell shape</keyword>
<dbReference type="Gene3D" id="3.40.1390.10">
    <property type="entry name" value="MurE/MurF, N-terminal domain"/>
    <property type="match status" value="1"/>
</dbReference>
<evidence type="ECO:0000256" key="7">
    <source>
        <dbReference type="ARBA" id="ARBA00022984"/>
    </source>
</evidence>
<dbReference type="EC" id="6.3.2.10" evidence="10 11"/>
<dbReference type="InterPro" id="IPR004101">
    <property type="entry name" value="Mur_ligase_C"/>
</dbReference>
<keyword evidence="1 10" id="KW-0963">Cytoplasm</keyword>
<evidence type="ECO:0000256" key="2">
    <source>
        <dbReference type="ARBA" id="ARBA00022598"/>
    </source>
</evidence>
<dbReference type="GO" id="GO:0005524">
    <property type="term" value="F:ATP binding"/>
    <property type="evidence" value="ECO:0007669"/>
    <property type="project" value="UniProtKB-UniRule"/>
</dbReference>
<keyword evidence="3 10" id="KW-0132">Cell division</keyword>
<dbReference type="Proteomes" id="UP000626148">
    <property type="component" value="Unassembled WGS sequence"/>
</dbReference>
<dbReference type="Gene3D" id="3.90.190.20">
    <property type="entry name" value="Mur ligase, C-terminal domain"/>
    <property type="match status" value="1"/>
</dbReference>
<dbReference type="EMBL" id="BMXR01000002">
    <property type="protein sequence ID" value="GGX46667.1"/>
    <property type="molecule type" value="Genomic_DNA"/>
</dbReference>
<evidence type="ECO:0000256" key="5">
    <source>
        <dbReference type="ARBA" id="ARBA00022840"/>
    </source>
</evidence>
<dbReference type="RefSeq" id="WP_189607598.1">
    <property type="nucleotide sequence ID" value="NZ_BMXR01000002.1"/>
</dbReference>
<dbReference type="Pfam" id="PF08245">
    <property type="entry name" value="Mur_ligase_M"/>
    <property type="match status" value="1"/>
</dbReference>
<keyword evidence="4 10" id="KW-0547">Nucleotide-binding</keyword>
<dbReference type="InterPro" id="IPR005863">
    <property type="entry name" value="UDP-N-AcMur_synth"/>
</dbReference>
<evidence type="ECO:0000313" key="16">
    <source>
        <dbReference type="Proteomes" id="UP000626148"/>
    </source>
</evidence>
<feature type="domain" description="Mur ligase central" evidence="14">
    <location>
        <begin position="108"/>
        <end position="294"/>
    </location>
</feature>
<evidence type="ECO:0000256" key="6">
    <source>
        <dbReference type="ARBA" id="ARBA00022960"/>
    </source>
</evidence>
<keyword evidence="2 10" id="KW-0436">Ligase</keyword>
<keyword evidence="16" id="KW-1185">Reference proteome</keyword>
<dbReference type="SUPFAM" id="SSF53244">
    <property type="entry name" value="MurD-like peptide ligases, peptide-binding domain"/>
    <property type="match status" value="1"/>
</dbReference>
<organism evidence="15 16">
    <name type="scientific">Saccharospirillum salsuginis</name>
    <dbReference type="NCBI Taxonomy" id="418750"/>
    <lineage>
        <taxon>Bacteria</taxon>
        <taxon>Pseudomonadati</taxon>
        <taxon>Pseudomonadota</taxon>
        <taxon>Gammaproteobacteria</taxon>
        <taxon>Oceanospirillales</taxon>
        <taxon>Saccharospirillaceae</taxon>
        <taxon>Saccharospirillum</taxon>
    </lineage>
</organism>
<dbReference type="AlphaFoldDB" id="A0A918K4Z6"/>
<comment type="caution">
    <text evidence="15">The sequence shown here is derived from an EMBL/GenBank/DDBJ whole genome shotgun (WGS) entry which is preliminary data.</text>
</comment>
<dbReference type="PANTHER" id="PTHR43024:SF1">
    <property type="entry name" value="UDP-N-ACETYLMURAMOYL-TRIPEPTIDE--D-ALANYL-D-ALANINE LIGASE"/>
    <property type="match status" value="1"/>
</dbReference>
<evidence type="ECO:0000256" key="4">
    <source>
        <dbReference type="ARBA" id="ARBA00022741"/>
    </source>
</evidence>
<evidence type="ECO:0000313" key="15">
    <source>
        <dbReference type="EMBL" id="GGX46667.1"/>
    </source>
</evidence>
<evidence type="ECO:0000259" key="14">
    <source>
        <dbReference type="Pfam" id="PF08245"/>
    </source>
</evidence>
<evidence type="ECO:0000256" key="8">
    <source>
        <dbReference type="ARBA" id="ARBA00023306"/>
    </source>
</evidence>
<evidence type="ECO:0000256" key="9">
    <source>
        <dbReference type="ARBA" id="ARBA00023316"/>
    </source>
</evidence>
<dbReference type="SUPFAM" id="SSF63418">
    <property type="entry name" value="MurE/MurF N-terminal domain"/>
    <property type="match status" value="1"/>
</dbReference>
<comment type="pathway">
    <text evidence="10 11">Cell wall biogenesis; peptidoglycan biosynthesis.</text>
</comment>